<evidence type="ECO:0000313" key="3">
    <source>
        <dbReference type="Proteomes" id="UP000008311"/>
    </source>
</evidence>
<gene>
    <name evidence="2" type="ORF">RCOM_0333700</name>
</gene>
<feature type="chain" id="PRO_5002890046" evidence="1">
    <location>
        <begin position="29"/>
        <end position="74"/>
    </location>
</feature>
<evidence type="ECO:0000313" key="2">
    <source>
        <dbReference type="EMBL" id="EEF28571.1"/>
    </source>
</evidence>
<proteinExistence type="predicted"/>
<dbReference type="InParanoid" id="B9T6E9"/>
<reference evidence="3" key="1">
    <citation type="journal article" date="2010" name="Nat. Biotechnol.">
        <title>Draft genome sequence of the oilseed species Ricinus communis.</title>
        <authorList>
            <person name="Chan A.P."/>
            <person name="Crabtree J."/>
            <person name="Zhao Q."/>
            <person name="Lorenzi H."/>
            <person name="Orvis J."/>
            <person name="Puiu D."/>
            <person name="Melake-Berhan A."/>
            <person name="Jones K.M."/>
            <person name="Redman J."/>
            <person name="Chen G."/>
            <person name="Cahoon E.B."/>
            <person name="Gedil M."/>
            <person name="Stanke M."/>
            <person name="Haas B.J."/>
            <person name="Wortman J.R."/>
            <person name="Fraser-Liggett C.M."/>
            <person name="Ravel J."/>
            <person name="Rabinowicz P.D."/>
        </authorList>
    </citation>
    <scope>NUCLEOTIDE SEQUENCE [LARGE SCALE GENOMIC DNA]</scope>
    <source>
        <strain evidence="3">cv. Hale</strain>
    </source>
</reference>
<dbReference type="Proteomes" id="UP000008311">
    <property type="component" value="Unassembled WGS sequence"/>
</dbReference>
<name>B9T6E9_RICCO</name>
<dbReference type="EMBL" id="EQ974602">
    <property type="protein sequence ID" value="EEF28571.1"/>
    <property type="molecule type" value="Genomic_DNA"/>
</dbReference>
<evidence type="ECO:0000256" key="1">
    <source>
        <dbReference type="SAM" id="SignalP"/>
    </source>
</evidence>
<keyword evidence="3" id="KW-1185">Reference proteome</keyword>
<accession>B9T6E9</accession>
<feature type="signal peptide" evidence="1">
    <location>
        <begin position="1"/>
        <end position="28"/>
    </location>
</feature>
<keyword evidence="1" id="KW-0732">Signal</keyword>
<organism evidence="2 3">
    <name type="scientific">Ricinus communis</name>
    <name type="common">Castor bean</name>
    <dbReference type="NCBI Taxonomy" id="3988"/>
    <lineage>
        <taxon>Eukaryota</taxon>
        <taxon>Viridiplantae</taxon>
        <taxon>Streptophyta</taxon>
        <taxon>Embryophyta</taxon>
        <taxon>Tracheophyta</taxon>
        <taxon>Spermatophyta</taxon>
        <taxon>Magnoliopsida</taxon>
        <taxon>eudicotyledons</taxon>
        <taxon>Gunneridae</taxon>
        <taxon>Pentapetalae</taxon>
        <taxon>rosids</taxon>
        <taxon>fabids</taxon>
        <taxon>Malpighiales</taxon>
        <taxon>Euphorbiaceae</taxon>
        <taxon>Acalyphoideae</taxon>
        <taxon>Acalypheae</taxon>
        <taxon>Ricinus</taxon>
    </lineage>
</organism>
<protein>
    <submittedName>
        <fullName evidence="2">Uncharacterized protein</fullName>
    </submittedName>
</protein>
<sequence length="74" mass="8122">MKAYATALAVLALLLSVILSGWINRAQAEARPDPRAPSLSNLQGFQVDKKNPFKQVDSSFRRIPPSTSNPTQNK</sequence>
<dbReference type="AlphaFoldDB" id="B9T6E9"/>